<dbReference type="EMBL" id="CP000828">
    <property type="protein sequence ID" value="ABW31123.1"/>
    <property type="molecule type" value="Genomic_DNA"/>
</dbReference>
<sequence length="38" mass="4153">MKYGYSLQTVDGCVTMTPPTFRNESSVVMGNSSNAQHN</sequence>
<evidence type="ECO:0000313" key="2">
    <source>
        <dbReference type="Proteomes" id="UP000000268"/>
    </source>
</evidence>
<evidence type="ECO:0000313" key="1">
    <source>
        <dbReference type="EMBL" id="ABW31123.1"/>
    </source>
</evidence>
<gene>
    <name evidence="1" type="ordered locus">AM1_6191</name>
</gene>
<keyword evidence="2" id="KW-1185">Reference proteome</keyword>
<dbReference type="Proteomes" id="UP000000268">
    <property type="component" value="Chromosome"/>
</dbReference>
<accession>B0C606</accession>
<dbReference type="HOGENOM" id="CLU_3323265_0_0_3"/>
<name>B0C606_ACAM1</name>
<organism evidence="1 2">
    <name type="scientific">Acaryochloris marina (strain MBIC 11017)</name>
    <dbReference type="NCBI Taxonomy" id="329726"/>
    <lineage>
        <taxon>Bacteria</taxon>
        <taxon>Bacillati</taxon>
        <taxon>Cyanobacteriota</taxon>
        <taxon>Cyanophyceae</taxon>
        <taxon>Acaryochloridales</taxon>
        <taxon>Acaryochloridaceae</taxon>
        <taxon>Acaryochloris</taxon>
    </lineage>
</organism>
<proteinExistence type="predicted"/>
<protein>
    <submittedName>
        <fullName evidence="1">Uncharacterized protein</fullName>
    </submittedName>
</protein>
<dbReference type="AlphaFoldDB" id="B0C606"/>
<dbReference type="KEGG" id="amr:AM1_6191"/>
<reference evidence="1 2" key="1">
    <citation type="journal article" date="2008" name="Proc. Natl. Acad. Sci. U.S.A.">
        <title>Niche adaptation and genome expansion in the chlorophyll d-producing cyanobacterium Acaryochloris marina.</title>
        <authorList>
            <person name="Swingley W.D."/>
            <person name="Chen M."/>
            <person name="Cheung P.C."/>
            <person name="Conrad A.L."/>
            <person name="Dejesa L.C."/>
            <person name="Hao J."/>
            <person name="Honchak B.M."/>
            <person name="Karbach L.E."/>
            <person name="Kurdoglu A."/>
            <person name="Lahiri S."/>
            <person name="Mastrian S.D."/>
            <person name="Miyashita H."/>
            <person name="Page L."/>
            <person name="Ramakrishna P."/>
            <person name="Satoh S."/>
            <person name="Sattley W.M."/>
            <person name="Shimada Y."/>
            <person name="Taylor H.L."/>
            <person name="Tomo T."/>
            <person name="Tsuchiya T."/>
            <person name="Wang Z.T."/>
            <person name="Raymond J."/>
            <person name="Mimuro M."/>
            <person name="Blankenship R.E."/>
            <person name="Touchman J.W."/>
        </authorList>
    </citation>
    <scope>NUCLEOTIDE SEQUENCE [LARGE SCALE GENOMIC DNA]</scope>
    <source>
        <strain evidence="2">MBIC 11017</strain>
    </source>
</reference>